<evidence type="ECO:0000313" key="3">
    <source>
        <dbReference type="EMBL" id="VDM71283.1"/>
    </source>
</evidence>
<proteinExistence type="predicted"/>
<keyword evidence="4" id="KW-1185">Reference proteome</keyword>
<keyword evidence="1" id="KW-0175">Coiled coil</keyword>
<organism evidence="3 4">
    <name type="scientific">Strongylus vulgaris</name>
    <name type="common">Blood worm</name>
    <dbReference type="NCBI Taxonomy" id="40348"/>
    <lineage>
        <taxon>Eukaryota</taxon>
        <taxon>Metazoa</taxon>
        <taxon>Ecdysozoa</taxon>
        <taxon>Nematoda</taxon>
        <taxon>Chromadorea</taxon>
        <taxon>Rhabditida</taxon>
        <taxon>Rhabditina</taxon>
        <taxon>Rhabditomorpha</taxon>
        <taxon>Strongyloidea</taxon>
        <taxon>Strongylidae</taxon>
        <taxon>Strongylus</taxon>
    </lineage>
</organism>
<accession>A0A3P7ITU2</accession>
<reference evidence="3 4" key="1">
    <citation type="submission" date="2018-11" db="EMBL/GenBank/DDBJ databases">
        <authorList>
            <consortium name="Pathogen Informatics"/>
        </authorList>
    </citation>
    <scope>NUCLEOTIDE SEQUENCE [LARGE SCALE GENOMIC DNA]</scope>
</reference>
<evidence type="ECO:0000313" key="4">
    <source>
        <dbReference type="Proteomes" id="UP000270094"/>
    </source>
</evidence>
<feature type="region of interest" description="Disordered" evidence="2">
    <location>
        <begin position="134"/>
        <end position="181"/>
    </location>
</feature>
<evidence type="ECO:0000256" key="2">
    <source>
        <dbReference type="SAM" id="MobiDB-lite"/>
    </source>
</evidence>
<dbReference type="EMBL" id="UYYB01019694">
    <property type="protein sequence ID" value="VDM71283.1"/>
    <property type="molecule type" value="Genomic_DNA"/>
</dbReference>
<feature type="compositionally biased region" description="Basic and acidic residues" evidence="2">
    <location>
        <begin position="161"/>
        <end position="181"/>
    </location>
</feature>
<gene>
    <name evidence="3" type="ORF">SVUK_LOCUS6281</name>
</gene>
<dbReference type="OrthoDB" id="10038642at2759"/>
<sequence length="181" mass="21006">MIEFAERQRKQIEANRREVDRRQAMLAQGGTDALHKIKLIRRDLAEEELELKRLSELEYESQNLAKKNSEKEIELSHLSAELHEQQNVLRIAAGRVEILRRQIDELYRRRQAAAAAALSEHRKMQQLAHRVQETNRTATISERPRASVEPFQVNTPVRSAAEAEKDSKSEKYTVIDVSLDR</sequence>
<protein>
    <submittedName>
        <fullName evidence="3">Uncharacterized protein</fullName>
    </submittedName>
</protein>
<dbReference type="Proteomes" id="UP000270094">
    <property type="component" value="Unassembled WGS sequence"/>
</dbReference>
<evidence type="ECO:0000256" key="1">
    <source>
        <dbReference type="SAM" id="Coils"/>
    </source>
</evidence>
<dbReference type="AlphaFoldDB" id="A0A3P7ITU2"/>
<name>A0A3P7ITU2_STRVU</name>
<feature type="coiled-coil region" evidence="1">
    <location>
        <begin position="2"/>
        <end position="116"/>
    </location>
</feature>